<dbReference type="RefSeq" id="WP_126818949.1">
    <property type="nucleotide sequence ID" value="NZ_PIPK01000001.1"/>
</dbReference>
<dbReference type="EMBL" id="QLMD01000001">
    <property type="protein sequence ID" value="RAK01545.1"/>
    <property type="molecule type" value="Genomic_DNA"/>
</dbReference>
<sequence>MQLHTSTMKPTRQKTRGFSAIAAALLASVAVAPVTANDRVGADLRWFEVEVLVFKQTPQFHSDEEAFALPLRPIALTRQDDLLTPLRSQQLARNLPSSLAGLAQPCLPASPHLSDFGLPEIPLTRPVAERDSWMTSADNQNTSEHLSQRLEGESLCFSEGEGETGLVNPWYRDPNAPQPRGPREVADVIIEGEGGDMLRTRSPFLLGSESFELTSLRNRLQNQSGKTMLLHTTWRQPVMNRNQGRKVRLFGGQNFSQDYDYLGFAKPQPASQSSWDDFEPNTDRLQVGVQQGPLESIDQLLRAIDAGAEPFSRPDTQAMSLPERPQRTPANIPQDVWEFDGLMHIYLVGNFLHIDGEFNLREEVEIPLQATSLEAQAEAALRDESAVEPFLRGYYFSQLRRVISHETHYFDHPHFGVVVQIRRTDLSSRR</sequence>
<dbReference type="Proteomes" id="UP000249203">
    <property type="component" value="Unassembled WGS sequence"/>
</dbReference>
<keyword evidence="2" id="KW-0732">Signal</keyword>
<feature type="chain" id="PRO_5016267166" evidence="2">
    <location>
        <begin position="33"/>
        <end position="430"/>
    </location>
</feature>
<protein>
    <submittedName>
        <fullName evidence="3">Peptidoglycan-binding protein CsiV</fullName>
    </submittedName>
</protein>
<dbReference type="InterPro" id="IPR021241">
    <property type="entry name" value="CsiV"/>
</dbReference>
<evidence type="ECO:0000313" key="3">
    <source>
        <dbReference type="EMBL" id="RAK01545.1"/>
    </source>
</evidence>
<dbReference type="OrthoDB" id="5566524at2"/>
<dbReference type="AlphaFoldDB" id="A0A327X3U3"/>
<reference evidence="3 4" key="1">
    <citation type="submission" date="2018-06" db="EMBL/GenBank/DDBJ databases">
        <title>Genomic Encyclopedia of Type Strains, Phase III (KMG-III): the genomes of soil and plant-associated and newly described type strains.</title>
        <authorList>
            <person name="Whitman W."/>
        </authorList>
    </citation>
    <scope>NUCLEOTIDE SEQUENCE [LARGE SCALE GENOMIC DNA]</scope>
    <source>
        <strain evidence="3 4">CGMCC 1.15366</strain>
    </source>
</reference>
<evidence type="ECO:0000313" key="4">
    <source>
        <dbReference type="Proteomes" id="UP000249203"/>
    </source>
</evidence>
<dbReference type="Pfam" id="PF10972">
    <property type="entry name" value="CsiV"/>
    <property type="match status" value="1"/>
</dbReference>
<gene>
    <name evidence="3" type="ORF">B0I24_101168</name>
</gene>
<feature type="signal peptide" evidence="2">
    <location>
        <begin position="1"/>
        <end position="32"/>
    </location>
</feature>
<accession>A0A327X3U3</accession>
<feature type="region of interest" description="Disordered" evidence="1">
    <location>
        <begin position="310"/>
        <end position="329"/>
    </location>
</feature>
<evidence type="ECO:0000256" key="1">
    <source>
        <dbReference type="SAM" id="MobiDB-lite"/>
    </source>
</evidence>
<evidence type="ECO:0000256" key="2">
    <source>
        <dbReference type="SAM" id="SignalP"/>
    </source>
</evidence>
<name>A0A327X3U3_9GAMM</name>
<proteinExistence type="predicted"/>
<comment type="caution">
    <text evidence="3">The sequence shown here is derived from an EMBL/GenBank/DDBJ whole genome shotgun (WGS) entry which is preliminary data.</text>
</comment>
<organism evidence="3 4">
    <name type="scientific">Aliidiomarina maris</name>
    <dbReference type="NCBI Taxonomy" id="531312"/>
    <lineage>
        <taxon>Bacteria</taxon>
        <taxon>Pseudomonadati</taxon>
        <taxon>Pseudomonadota</taxon>
        <taxon>Gammaproteobacteria</taxon>
        <taxon>Alteromonadales</taxon>
        <taxon>Idiomarinaceae</taxon>
        <taxon>Aliidiomarina</taxon>
    </lineage>
</organism>